<feature type="transmembrane region" description="Helical" evidence="2">
    <location>
        <begin position="6"/>
        <end position="25"/>
    </location>
</feature>
<evidence type="ECO:0000256" key="2">
    <source>
        <dbReference type="SAM" id="Phobius"/>
    </source>
</evidence>
<protein>
    <submittedName>
        <fullName evidence="3">Uncharacterized protein</fullName>
    </submittedName>
</protein>
<proteinExistence type="predicted"/>
<feature type="transmembrane region" description="Helical" evidence="2">
    <location>
        <begin position="69"/>
        <end position="88"/>
    </location>
</feature>
<dbReference type="EMBL" id="FVGW01000025">
    <property type="protein sequence ID" value="SKN03070.1"/>
    <property type="molecule type" value="Genomic_DNA"/>
</dbReference>
<keyword evidence="2" id="KW-0472">Membrane</keyword>
<feature type="transmembrane region" description="Helical" evidence="2">
    <location>
        <begin position="46"/>
        <end position="63"/>
    </location>
</feature>
<keyword evidence="2" id="KW-1133">Transmembrane helix</keyword>
<dbReference type="AlphaFoldDB" id="A0A1T8VDN1"/>
<dbReference type="RefSeq" id="WP_079636364.1">
    <property type="nucleotide sequence ID" value="NZ_FVGW01000025.1"/>
</dbReference>
<dbReference type="Proteomes" id="UP000190074">
    <property type="component" value="Unassembled WGS sequence"/>
</dbReference>
<evidence type="ECO:0000313" key="4">
    <source>
        <dbReference type="Proteomes" id="UP000190074"/>
    </source>
</evidence>
<accession>A0A1T8VDN1</accession>
<name>A0A1T8VDN1_9MYCO</name>
<organism evidence="3 4">
    <name type="scientific">Mycobacteroides abscessus subsp. massiliense</name>
    <dbReference type="NCBI Taxonomy" id="1962118"/>
    <lineage>
        <taxon>Bacteria</taxon>
        <taxon>Bacillati</taxon>
        <taxon>Actinomycetota</taxon>
        <taxon>Actinomycetes</taxon>
        <taxon>Mycobacteriales</taxon>
        <taxon>Mycobacteriaceae</taxon>
        <taxon>Mycobacteroides</taxon>
        <taxon>Mycobacteroides abscessus</taxon>
    </lineage>
</organism>
<reference evidence="3 4" key="1">
    <citation type="submission" date="2016-11" db="EMBL/GenBank/DDBJ databases">
        <authorList>
            <consortium name="Pathogen Informatics"/>
        </authorList>
    </citation>
    <scope>NUCLEOTIDE SEQUENCE [LARGE SCALE GENOMIC DNA]</scope>
    <source>
        <strain evidence="3 4">911</strain>
    </source>
</reference>
<feature type="region of interest" description="Disordered" evidence="1">
    <location>
        <begin position="90"/>
        <end position="117"/>
    </location>
</feature>
<sequence>MRMPELMVYYVLPFGGALLLGLGLVTWQHSERFWSGHLAPRDSQTAAITVGAVALGTYIAFVVPYDSLAWRLMTLLFIAFPAAAAAWLTRQSRKRQARSRETPTTTTDMENDDDAAH</sequence>
<keyword evidence="2" id="KW-0812">Transmembrane</keyword>
<evidence type="ECO:0000256" key="1">
    <source>
        <dbReference type="SAM" id="MobiDB-lite"/>
    </source>
</evidence>
<evidence type="ECO:0000313" key="3">
    <source>
        <dbReference type="EMBL" id="SKN03070.1"/>
    </source>
</evidence>
<gene>
    <name evidence="3" type="ORF">SAMEA2259716_05802</name>
</gene>